<keyword evidence="1" id="KW-0109">Calcium transport</keyword>
<comment type="similarity">
    <text evidence="1">Belongs to the SMDT1/EMRE family.</text>
</comment>
<dbReference type="AlphaFoldDB" id="A0A1B6DFJ6"/>
<gene>
    <name evidence="2" type="ORF">g.11926</name>
</gene>
<comment type="subunit">
    <text evidence="1">Component of the uniplex complex. Interacts (via the transmembrane region) with MCU (via the first transmembrane region); the interaction is direct.</text>
</comment>
<proteinExistence type="inferred from homology"/>
<feature type="transmembrane region" description="Helical" evidence="1">
    <location>
        <begin position="78"/>
        <end position="103"/>
    </location>
</feature>
<sequence length="122" mass="14433">MLCKMENISIFLYKRKNYLIKHDSGMCLEKRIDKIIQRTPKMFYRNVVSNSHQQREKRRFLIFKPSGALNPEPKRVTFFVLGGAILLIISGTILGVCIGEYMYSLYHKSYDRKRINIKRTVN</sequence>
<keyword evidence="1" id="KW-0106">Calcium</keyword>
<keyword evidence="1" id="KW-0472">Membrane</keyword>
<comment type="function">
    <text evidence="1">Essential regulatory subunit of the mitochondrial calcium uniporter complex (uniplex), a complex that mediates calcium uptake into mitochondria.</text>
</comment>
<reference evidence="2" key="1">
    <citation type="submission" date="2015-12" db="EMBL/GenBank/DDBJ databases">
        <title>De novo transcriptome assembly of four potential Pierce s Disease insect vectors from Arizona vineyards.</title>
        <authorList>
            <person name="Tassone E.E."/>
        </authorList>
    </citation>
    <scope>NUCLEOTIDE SEQUENCE</scope>
</reference>
<keyword evidence="1" id="KW-0406">Ion transport</keyword>
<comment type="subcellular location">
    <subcellularLocation>
        <location evidence="1">Mitochondrion inner membrane</location>
        <topology evidence="1">Single-pass membrane protein</topology>
    </subcellularLocation>
</comment>
<organism evidence="2">
    <name type="scientific">Clastoptera arizonana</name>
    <name type="common">Arizona spittle bug</name>
    <dbReference type="NCBI Taxonomy" id="38151"/>
    <lineage>
        <taxon>Eukaryota</taxon>
        <taxon>Metazoa</taxon>
        <taxon>Ecdysozoa</taxon>
        <taxon>Arthropoda</taxon>
        <taxon>Hexapoda</taxon>
        <taxon>Insecta</taxon>
        <taxon>Pterygota</taxon>
        <taxon>Neoptera</taxon>
        <taxon>Paraneoptera</taxon>
        <taxon>Hemiptera</taxon>
        <taxon>Auchenorrhyncha</taxon>
        <taxon>Cercopoidea</taxon>
        <taxon>Clastopteridae</taxon>
        <taxon>Clastoptera</taxon>
    </lineage>
</organism>
<keyword evidence="1" id="KW-1133">Transmembrane helix</keyword>
<protein>
    <recommendedName>
        <fullName evidence="1">Essential MCU regulator, mitochondrial</fullName>
    </recommendedName>
    <alternativeName>
        <fullName evidence="1">Single-pass membrane protein with aspartate-rich tail 1, mitochondrial</fullName>
    </alternativeName>
</protein>
<dbReference type="EMBL" id="GEDC01012913">
    <property type="protein sequence ID" value="JAS24385.1"/>
    <property type="molecule type" value="Transcribed_RNA"/>
</dbReference>
<keyword evidence="1" id="KW-0999">Mitochondrion inner membrane</keyword>
<dbReference type="InterPro" id="IPR018782">
    <property type="entry name" value="MCU_reg"/>
</dbReference>
<evidence type="ECO:0000256" key="1">
    <source>
        <dbReference type="RuleBase" id="RU369077"/>
    </source>
</evidence>
<keyword evidence="1" id="KW-0496">Mitochondrion</keyword>
<evidence type="ECO:0000313" key="2">
    <source>
        <dbReference type="EMBL" id="JAS24385.1"/>
    </source>
</evidence>
<dbReference type="GO" id="GO:1990246">
    <property type="term" value="C:uniplex complex"/>
    <property type="evidence" value="ECO:0007669"/>
    <property type="project" value="UniProtKB-UniRule"/>
</dbReference>
<keyword evidence="1" id="KW-0809">Transit peptide</keyword>
<name>A0A1B6DFJ6_9HEMI</name>
<dbReference type="GO" id="GO:0036444">
    <property type="term" value="P:calcium import into the mitochondrion"/>
    <property type="evidence" value="ECO:0007669"/>
    <property type="project" value="UniProtKB-UniRule"/>
</dbReference>
<keyword evidence="1" id="KW-0813">Transport</keyword>
<dbReference type="Pfam" id="PF10161">
    <property type="entry name" value="DDDD"/>
    <property type="match status" value="1"/>
</dbReference>
<keyword evidence="1" id="KW-0812">Transmembrane</keyword>
<accession>A0A1B6DFJ6</accession>
<dbReference type="GO" id="GO:0051560">
    <property type="term" value="P:mitochondrial calcium ion homeostasis"/>
    <property type="evidence" value="ECO:0007669"/>
    <property type="project" value="UniProtKB-UniRule"/>
</dbReference>